<evidence type="ECO:0000313" key="6">
    <source>
        <dbReference type="Proteomes" id="UP001252270"/>
    </source>
</evidence>
<gene>
    <name evidence="5" type="ORF">QC820_04125</name>
</gene>
<keyword evidence="6" id="KW-1185">Reference proteome</keyword>
<dbReference type="PANTHER" id="PTHR43201:SF5">
    <property type="entry name" value="MEDIUM-CHAIN ACYL-COA LIGASE ACSF2, MITOCHONDRIAL"/>
    <property type="match status" value="1"/>
</dbReference>
<proteinExistence type="inferred from homology"/>
<feature type="domain" description="AMP-binding enzyme C-terminal" evidence="4">
    <location>
        <begin position="471"/>
        <end position="546"/>
    </location>
</feature>
<dbReference type="Proteomes" id="UP001252270">
    <property type="component" value="Unassembled WGS sequence"/>
</dbReference>
<evidence type="ECO:0000259" key="3">
    <source>
        <dbReference type="Pfam" id="PF00501"/>
    </source>
</evidence>
<name>A0ABU1GK63_9GAMM</name>
<keyword evidence="2" id="KW-0436">Ligase</keyword>
<protein>
    <submittedName>
        <fullName evidence="5">AMP-binding protein</fullName>
    </submittedName>
</protein>
<comment type="similarity">
    <text evidence="1">Belongs to the ATP-dependent AMP-binding enzyme family.</text>
</comment>
<sequence>MTRQHTPISYVSGISDTPLKGQTIGDCFDETVARFPDREALLSLHQGLRYTWKELQATVDQAARALLALGVNKGDRVGIWSPNCAEWTITQFATAKIGAVLVNINPSYRTHELEYALKQSGTSTLILQGKFKSSDYVATLAELAPELREGGPGTFKSAKLPELKRVVCLDADRALTGMFSWQSMLAHSDEVSAEHLAEVQATLQFDDPINIQYTSGTTGAPKGATLSHHNILNNGFFVARTMALTEEDRMVIPVPLYHCFGMVMGNLGCVTHGATMIYPGDGFDPAETLRAVSEEKATTLYGVPTMFIAELELPDFERYDLSHLRTGIMAGSICPIEVMRKVIERMNMKDVTICYGMTETSPVSFQTQTDAPLEKRVTTVGTVHPHLEVKLVSPETGAVVGRGETGELCTRGYSVMLGYWNNEEATAKSIDSAGWMHTGDLATMDDEGYVAIVGRIKDMIIRGGENIYPREIEDFLYTHPAISDVQVIGVPDEKYGEEVMAWVKLADGQTLDADGLKAFCKGKIAHYKVPRYVKFVDEFPMTVTGKIQKFKMREEATHELGLA</sequence>
<reference evidence="5 6" key="1">
    <citation type="submission" date="2023-04" db="EMBL/GenBank/DDBJ databases">
        <title>A long-awaited taxogenomic arrangement of the family Halomonadaceae.</title>
        <authorList>
            <person name="De La Haba R."/>
            <person name="Chuvochina M."/>
            <person name="Wittouck S."/>
            <person name="Arahal D.R."/>
            <person name="Sanchez-Porro C."/>
            <person name="Hugenholtz P."/>
            <person name="Ventosa A."/>
        </authorList>
    </citation>
    <scope>NUCLEOTIDE SEQUENCE [LARGE SCALE GENOMIC DNA]</scope>
    <source>
        <strain evidence="5 6">DSM 17332</strain>
    </source>
</reference>
<dbReference type="Pfam" id="PF00501">
    <property type="entry name" value="AMP-binding"/>
    <property type="match status" value="1"/>
</dbReference>
<dbReference type="InterPro" id="IPR020845">
    <property type="entry name" value="AMP-binding_CS"/>
</dbReference>
<dbReference type="PANTHER" id="PTHR43201">
    <property type="entry name" value="ACYL-COA SYNTHETASE"/>
    <property type="match status" value="1"/>
</dbReference>
<feature type="domain" description="AMP-dependent synthetase/ligase" evidence="3">
    <location>
        <begin position="28"/>
        <end position="420"/>
    </location>
</feature>
<organism evidence="5 6">
    <name type="scientific">Halomonas mongoliensis</name>
    <dbReference type="NCBI Taxonomy" id="321265"/>
    <lineage>
        <taxon>Bacteria</taxon>
        <taxon>Pseudomonadati</taxon>
        <taxon>Pseudomonadota</taxon>
        <taxon>Gammaproteobacteria</taxon>
        <taxon>Oceanospirillales</taxon>
        <taxon>Halomonadaceae</taxon>
        <taxon>Halomonas</taxon>
    </lineage>
</organism>
<dbReference type="SUPFAM" id="SSF56801">
    <property type="entry name" value="Acetyl-CoA synthetase-like"/>
    <property type="match status" value="1"/>
</dbReference>
<dbReference type="PROSITE" id="PS00455">
    <property type="entry name" value="AMP_BINDING"/>
    <property type="match status" value="1"/>
</dbReference>
<dbReference type="Gene3D" id="3.40.50.12780">
    <property type="entry name" value="N-terminal domain of ligase-like"/>
    <property type="match status" value="1"/>
</dbReference>
<dbReference type="RefSeq" id="WP_309635884.1">
    <property type="nucleotide sequence ID" value="NZ_JARWAL010000002.1"/>
</dbReference>
<comment type="caution">
    <text evidence="5">The sequence shown here is derived from an EMBL/GenBank/DDBJ whole genome shotgun (WGS) entry which is preliminary data.</text>
</comment>
<dbReference type="InterPro" id="IPR025110">
    <property type="entry name" value="AMP-bd_C"/>
</dbReference>
<dbReference type="Gene3D" id="3.30.300.30">
    <property type="match status" value="1"/>
</dbReference>
<evidence type="ECO:0000259" key="4">
    <source>
        <dbReference type="Pfam" id="PF13193"/>
    </source>
</evidence>
<dbReference type="Pfam" id="PF13193">
    <property type="entry name" value="AMP-binding_C"/>
    <property type="match status" value="1"/>
</dbReference>
<dbReference type="InterPro" id="IPR042099">
    <property type="entry name" value="ANL_N_sf"/>
</dbReference>
<dbReference type="CDD" id="cd05917">
    <property type="entry name" value="FACL_like_2"/>
    <property type="match status" value="1"/>
</dbReference>
<evidence type="ECO:0000256" key="1">
    <source>
        <dbReference type="ARBA" id="ARBA00006432"/>
    </source>
</evidence>
<dbReference type="NCBIfam" id="NF009233">
    <property type="entry name" value="PRK12583.1"/>
    <property type="match status" value="1"/>
</dbReference>
<evidence type="ECO:0000256" key="2">
    <source>
        <dbReference type="ARBA" id="ARBA00022598"/>
    </source>
</evidence>
<dbReference type="InterPro" id="IPR045851">
    <property type="entry name" value="AMP-bd_C_sf"/>
</dbReference>
<evidence type="ECO:0000313" key="5">
    <source>
        <dbReference type="EMBL" id="MDR5891992.1"/>
    </source>
</evidence>
<dbReference type="EMBL" id="JARWAL010000002">
    <property type="protein sequence ID" value="MDR5891992.1"/>
    <property type="molecule type" value="Genomic_DNA"/>
</dbReference>
<accession>A0ABU1GK63</accession>
<dbReference type="InterPro" id="IPR000873">
    <property type="entry name" value="AMP-dep_synth/lig_dom"/>
</dbReference>